<gene>
    <name evidence="7" type="ORF">JIN83_02775</name>
</gene>
<dbReference type="PROSITE" id="PS51007">
    <property type="entry name" value="CYTC"/>
    <property type="match status" value="1"/>
</dbReference>
<evidence type="ECO:0000256" key="5">
    <source>
        <dbReference type="SAM" id="Coils"/>
    </source>
</evidence>
<dbReference type="PANTHER" id="PTHR33546">
    <property type="entry name" value="LARGE, MULTIFUNCTIONAL SECRETED PROTEIN-RELATED"/>
    <property type="match status" value="1"/>
</dbReference>
<dbReference type="InterPro" id="IPR009056">
    <property type="entry name" value="Cyt_c-like_dom"/>
</dbReference>
<protein>
    <submittedName>
        <fullName evidence="7">C-type cytochrome</fullName>
    </submittedName>
</protein>
<dbReference type="Gene3D" id="1.25.10.10">
    <property type="entry name" value="Leucine-rich Repeat Variant"/>
    <property type="match status" value="1"/>
</dbReference>
<keyword evidence="5" id="KW-0175">Coiled coil</keyword>
<evidence type="ECO:0000313" key="8">
    <source>
        <dbReference type="Proteomes" id="UP000634206"/>
    </source>
</evidence>
<proteinExistence type="predicted"/>
<feature type="domain" description="Cytochrome c" evidence="6">
    <location>
        <begin position="922"/>
        <end position="1054"/>
    </location>
</feature>
<evidence type="ECO:0000259" key="6">
    <source>
        <dbReference type="PROSITE" id="PS51007"/>
    </source>
</evidence>
<evidence type="ECO:0000256" key="2">
    <source>
        <dbReference type="ARBA" id="ARBA00022723"/>
    </source>
</evidence>
<dbReference type="Pfam" id="PF23500">
    <property type="entry name" value="DUF7133"/>
    <property type="match status" value="1"/>
</dbReference>
<dbReference type="GO" id="GO:0009055">
    <property type="term" value="F:electron transfer activity"/>
    <property type="evidence" value="ECO:0007669"/>
    <property type="project" value="InterPro"/>
</dbReference>
<keyword evidence="2 4" id="KW-0479">Metal-binding</keyword>
<evidence type="ECO:0000313" key="7">
    <source>
        <dbReference type="EMBL" id="MBK1853871.1"/>
    </source>
</evidence>
<keyword evidence="1 4" id="KW-0349">Heme</keyword>
<name>A0AAE2VBK0_9BACT</name>
<keyword evidence="3 4" id="KW-0408">Iron</keyword>
<organism evidence="7 8">
    <name type="scientific">Oceaniferula flava</name>
    <dbReference type="NCBI Taxonomy" id="2800421"/>
    <lineage>
        <taxon>Bacteria</taxon>
        <taxon>Pseudomonadati</taxon>
        <taxon>Verrucomicrobiota</taxon>
        <taxon>Verrucomicrobiia</taxon>
        <taxon>Verrucomicrobiales</taxon>
        <taxon>Verrucomicrobiaceae</taxon>
        <taxon>Oceaniferula</taxon>
    </lineage>
</organism>
<dbReference type="InterPro" id="IPR055557">
    <property type="entry name" value="DUF7133"/>
</dbReference>
<comment type="caution">
    <text evidence="7">The sequence shown here is derived from an EMBL/GenBank/DDBJ whole genome shotgun (WGS) entry which is preliminary data.</text>
</comment>
<dbReference type="AlphaFoldDB" id="A0AAE2VBK0"/>
<dbReference type="InterPro" id="IPR011041">
    <property type="entry name" value="Quinoprot_gluc/sorb_DH_b-prop"/>
</dbReference>
<dbReference type="InterPro" id="IPR013427">
    <property type="entry name" value="Haem-bd_dom_put"/>
</dbReference>
<dbReference type="Gene3D" id="1.10.760.10">
    <property type="entry name" value="Cytochrome c-like domain"/>
    <property type="match status" value="1"/>
</dbReference>
<evidence type="ECO:0000256" key="1">
    <source>
        <dbReference type="ARBA" id="ARBA00022617"/>
    </source>
</evidence>
<accession>A0AAE2VBK0</accession>
<dbReference type="RefSeq" id="WP_309488475.1">
    <property type="nucleotide sequence ID" value="NZ_JAENIG010000001.1"/>
</dbReference>
<dbReference type="InterPro" id="IPR011042">
    <property type="entry name" value="6-blade_b-propeller_TolB-like"/>
</dbReference>
<dbReference type="NCBIfam" id="TIGR02603">
    <property type="entry name" value="CxxCH_TIGR02603"/>
    <property type="match status" value="1"/>
</dbReference>
<dbReference type="Proteomes" id="UP000634206">
    <property type="component" value="Unassembled WGS sequence"/>
</dbReference>
<dbReference type="SUPFAM" id="SSF50952">
    <property type="entry name" value="Soluble quinoprotein glucose dehydrogenase"/>
    <property type="match status" value="1"/>
</dbReference>
<dbReference type="EMBL" id="JAENIG010000001">
    <property type="protein sequence ID" value="MBK1853871.1"/>
    <property type="molecule type" value="Genomic_DNA"/>
</dbReference>
<reference evidence="7" key="1">
    <citation type="submission" date="2021-01" db="EMBL/GenBank/DDBJ databases">
        <title>Modified the classification status of verrucomicrobia.</title>
        <authorList>
            <person name="Feng X."/>
        </authorList>
    </citation>
    <scope>NUCLEOTIDE SEQUENCE</scope>
    <source>
        <strain evidence="7">5K15</strain>
    </source>
</reference>
<dbReference type="GO" id="GO:0020037">
    <property type="term" value="F:heme binding"/>
    <property type="evidence" value="ECO:0007669"/>
    <property type="project" value="InterPro"/>
</dbReference>
<evidence type="ECO:0000256" key="3">
    <source>
        <dbReference type="ARBA" id="ARBA00023004"/>
    </source>
</evidence>
<dbReference type="InterPro" id="IPR016024">
    <property type="entry name" value="ARM-type_fold"/>
</dbReference>
<feature type="coiled-coil region" evidence="5">
    <location>
        <begin position="878"/>
        <end position="923"/>
    </location>
</feature>
<sequence>MNLIAPYLRPLNTSLQMISHKNVLILGLSLITASSPAVFGQKKMLSQRKQAFSPEQQLKQFQLPEGFVIELVASEKNGLINPIDLTFDDAGRLWTQTARMYPLDPVTGIRFSQALKMMKDPNLAEKFPRVAEIQQLYKLEKKGRDQILIVDDPTETADGPLKVWADGLSIPQSIYPYKNGCFVAHGSEFLYLKDSDNDGKQDEFESVMSGFGFFDTHTMAHSIVRGPGGWLYFTHGALNSGKVKVTKTGQELEVSYAKNLRAKLDGSKLEIIGTAKDNVWGYQIRSNGQWYSTSANDNGLSVLPTEEQTGISGIGGDSIRPYQPLLDKVHKFRVGGTGISGLAFSEDGAYGFPKEWKNVAFLANPITNGISCVRIDRLPSGEVKAELLPDFLKCEDDWFRPVNIEFGPDGCLYIADWYNKVVSHNEISTDHPDRDRKHGRIWRIRHKDQKTFEIPNIAKVANQDLLKHLNGRTLWEKRAAWQQIVDRQATELTPELKKLALDRSIDQSVRILAIWSLEGLNQYDESVLKQLIADQDGDIVREAIRTLSNSSLPAAKVAALIGGQIESENAMVRSQSIRTLEEIGKADLNSIDLLVTACKPAAPGKSFGGAYERNFERFLARKALENYPSELVQYLATDAAKKQPAGNVLWAIQALPAQQRVDVFVKVWDQATQGEIDQNTFIAVSKMLNNPKVLATVQTTFDKRADELLPMAIANKSMIDGPAVSQFYQKKIAALFNSGDEQQQREALQLVNDLRAPHHLKSITKILGSKSKSSLHQAAIEAVLHSKGNHAELYQAVAADPAYGFEVRLHAAAALCISDGKAARGVVAKMVDELNDAQKSQLVRRLSFSKQGNNVLFPLWNQKKITPKHWDYPSAARVAQLQKRNKTAKAIYAAMKKQEMSDRKKLTEKVEHYAKVVDQLKGNPMVGQGLFGSCLACHAVGDQGQKIAPPLDGSASRDTEHLLTAIVNPDEAMESAFGLYFATRKDGLGVEGYLAKRDDNGIVIAIPGGAEVFIARSSLIADGAINGRSFMPRGFGELPDQTMADLLAYIKTLK</sequence>
<evidence type="ECO:0000256" key="4">
    <source>
        <dbReference type="PROSITE-ProRule" id="PRU00433"/>
    </source>
</evidence>
<dbReference type="PANTHER" id="PTHR33546:SF1">
    <property type="entry name" value="LARGE, MULTIFUNCTIONAL SECRETED PROTEIN"/>
    <property type="match status" value="1"/>
</dbReference>
<dbReference type="SUPFAM" id="SSF48371">
    <property type="entry name" value="ARM repeat"/>
    <property type="match status" value="1"/>
</dbReference>
<dbReference type="SUPFAM" id="SSF46626">
    <property type="entry name" value="Cytochrome c"/>
    <property type="match status" value="1"/>
</dbReference>
<keyword evidence="8" id="KW-1185">Reference proteome</keyword>
<dbReference type="Gene3D" id="2.120.10.30">
    <property type="entry name" value="TolB, C-terminal domain"/>
    <property type="match status" value="1"/>
</dbReference>
<dbReference type="InterPro" id="IPR036909">
    <property type="entry name" value="Cyt_c-like_dom_sf"/>
</dbReference>
<dbReference type="GO" id="GO:0046872">
    <property type="term" value="F:metal ion binding"/>
    <property type="evidence" value="ECO:0007669"/>
    <property type="project" value="UniProtKB-KW"/>
</dbReference>
<dbReference type="InterPro" id="IPR011989">
    <property type="entry name" value="ARM-like"/>
</dbReference>